<dbReference type="GO" id="GO:0001940">
    <property type="term" value="C:male pronucleus"/>
    <property type="evidence" value="ECO:0007669"/>
    <property type="project" value="TreeGrafter"/>
</dbReference>
<comment type="subcellular location">
    <subcellularLocation>
        <location evidence="2">Cytoplasm</location>
    </subcellularLocation>
    <subcellularLocation>
        <location evidence="1">Nucleus</location>
    </subcellularLocation>
</comment>
<dbReference type="PANTHER" id="PTHR35678">
    <property type="entry name" value="PROTEIN STPG4"/>
    <property type="match status" value="1"/>
</dbReference>
<dbReference type="GO" id="GO:0042393">
    <property type="term" value="F:histone binding"/>
    <property type="evidence" value="ECO:0007669"/>
    <property type="project" value="TreeGrafter"/>
</dbReference>
<accession>A0A2G8K201</accession>
<dbReference type="GO" id="GO:0005737">
    <property type="term" value="C:cytoplasm"/>
    <property type="evidence" value="ECO:0007669"/>
    <property type="project" value="UniProtKB-SubCell"/>
</dbReference>
<dbReference type="AlphaFoldDB" id="A0A2G8K201"/>
<dbReference type="GO" id="GO:0001939">
    <property type="term" value="C:female pronucleus"/>
    <property type="evidence" value="ECO:0007669"/>
    <property type="project" value="TreeGrafter"/>
</dbReference>
<sequence length="298" mass="32838">MEGRISNSATTGSFTENIILTMNENPGPGTYLKHGKATNKTPSHSKRGYGVGFVSKDRRSKALKTTVGPGSAAYSLPSLLTSRKDFNQSNTSSSFQSPIAIQREKSTDQPAPNAYQVNDSLLHKHHGNHGQSAFKSTSKRVDFHKNTSSAPAPCHYNVNDRIVKPSVKVPYSSFKSSTKRDMLQAVPENPGPGEYHPYEAVDPADKTLFPRKHYLCISAPAMPLPPPLPEPGPGSYELVDYRGPPKHYMSSSAFVSTSSRWQGDVKFETDPGPATYRPFTTSRKQSFLYNAQKKWVFP</sequence>
<name>A0A2G8K201_STIJA</name>
<proteinExistence type="predicted"/>
<feature type="region of interest" description="Disordered" evidence="5">
    <location>
        <begin position="85"/>
        <end position="111"/>
    </location>
</feature>
<dbReference type="GO" id="GO:0003682">
    <property type="term" value="F:chromatin binding"/>
    <property type="evidence" value="ECO:0007669"/>
    <property type="project" value="TreeGrafter"/>
</dbReference>
<feature type="region of interest" description="Disordered" evidence="5">
    <location>
        <begin position="25"/>
        <end position="51"/>
    </location>
</feature>
<evidence type="ECO:0000256" key="2">
    <source>
        <dbReference type="ARBA" id="ARBA00004496"/>
    </source>
</evidence>
<evidence type="ECO:0000256" key="5">
    <source>
        <dbReference type="SAM" id="MobiDB-lite"/>
    </source>
</evidence>
<evidence type="ECO:0000256" key="1">
    <source>
        <dbReference type="ARBA" id="ARBA00004123"/>
    </source>
</evidence>
<reference evidence="6 7" key="1">
    <citation type="journal article" date="2017" name="PLoS Biol.">
        <title>The sea cucumber genome provides insights into morphological evolution and visceral regeneration.</title>
        <authorList>
            <person name="Zhang X."/>
            <person name="Sun L."/>
            <person name="Yuan J."/>
            <person name="Sun Y."/>
            <person name="Gao Y."/>
            <person name="Zhang L."/>
            <person name="Li S."/>
            <person name="Dai H."/>
            <person name="Hamel J.F."/>
            <person name="Liu C."/>
            <person name="Yu Y."/>
            <person name="Liu S."/>
            <person name="Lin W."/>
            <person name="Guo K."/>
            <person name="Jin S."/>
            <person name="Xu P."/>
            <person name="Storey K.B."/>
            <person name="Huan P."/>
            <person name="Zhang T."/>
            <person name="Zhou Y."/>
            <person name="Zhang J."/>
            <person name="Lin C."/>
            <person name="Li X."/>
            <person name="Xing L."/>
            <person name="Huo D."/>
            <person name="Sun M."/>
            <person name="Wang L."/>
            <person name="Mercier A."/>
            <person name="Li F."/>
            <person name="Yang H."/>
            <person name="Xiang J."/>
        </authorList>
    </citation>
    <scope>NUCLEOTIDE SEQUENCE [LARGE SCALE GENOMIC DNA]</scope>
    <source>
        <strain evidence="6">Shaxun</strain>
        <tissue evidence="6">Muscle</tissue>
    </source>
</reference>
<dbReference type="InterPro" id="IPR010736">
    <property type="entry name" value="SHIPPO-rpt"/>
</dbReference>
<dbReference type="Proteomes" id="UP000230750">
    <property type="component" value="Unassembled WGS sequence"/>
</dbReference>
<dbReference type="Pfam" id="PF07004">
    <property type="entry name" value="SHIPPO-rpt"/>
    <property type="match status" value="2"/>
</dbReference>
<evidence type="ECO:0000313" key="7">
    <source>
        <dbReference type="Proteomes" id="UP000230750"/>
    </source>
</evidence>
<protein>
    <submittedName>
        <fullName evidence="6">Putative O(6)-methylguanine-induced apoptosis 2</fullName>
    </submittedName>
</protein>
<feature type="compositionally biased region" description="Basic residues" evidence="5">
    <location>
        <begin position="33"/>
        <end position="47"/>
    </location>
</feature>
<keyword evidence="7" id="KW-1185">Reference proteome</keyword>
<dbReference type="OrthoDB" id="186871at2759"/>
<keyword evidence="3" id="KW-0963">Cytoplasm</keyword>
<dbReference type="PANTHER" id="PTHR35678:SF1">
    <property type="entry name" value="PROTEIN STPG4"/>
    <property type="match status" value="1"/>
</dbReference>
<evidence type="ECO:0000313" key="6">
    <source>
        <dbReference type="EMBL" id="PIK42038.1"/>
    </source>
</evidence>
<comment type="caution">
    <text evidence="6">The sequence shown here is derived from an EMBL/GenBank/DDBJ whole genome shotgun (WGS) entry which is preliminary data.</text>
</comment>
<gene>
    <name evidence="6" type="ORF">BSL78_21123</name>
</gene>
<dbReference type="GO" id="GO:0042585">
    <property type="term" value="C:germinal vesicle"/>
    <property type="evidence" value="ECO:0007669"/>
    <property type="project" value="TreeGrafter"/>
</dbReference>
<organism evidence="6 7">
    <name type="scientific">Stichopus japonicus</name>
    <name type="common">Sea cucumber</name>
    <dbReference type="NCBI Taxonomy" id="307972"/>
    <lineage>
        <taxon>Eukaryota</taxon>
        <taxon>Metazoa</taxon>
        <taxon>Echinodermata</taxon>
        <taxon>Eleutherozoa</taxon>
        <taxon>Echinozoa</taxon>
        <taxon>Holothuroidea</taxon>
        <taxon>Aspidochirotacea</taxon>
        <taxon>Aspidochirotida</taxon>
        <taxon>Stichopodidae</taxon>
        <taxon>Apostichopus</taxon>
    </lineage>
</organism>
<evidence type="ECO:0000256" key="3">
    <source>
        <dbReference type="ARBA" id="ARBA00022490"/>
    </source>
</evidence>
<dbReference type="EMBL" id="MRZV01000967">
    <property type="protein sequence ID" value="PIK42038.1"/>
    <property type="molecule type" value="Genomic_DNA"/>
</dbReference>
<keyword evidence="4" id="KW-0539">Nucleus</keyword>
<evidence type="ECO:0000256" key="4">
    <source>
        <dbReference type="ARBA" id="ARBA00023242"/>
    </source>
</evidence>
<dbReference type="GO" id="GO:0044727">
    <property type="term" value="P:epigenetic programing of male pronucleus"/>
    <property type="evidence" value="ECO:0007669"/>
    <property type="project" value="TreeGrafter"/>
</dbReference>
<feature type="compositionally biased region" description="Low complexity" evidence="5">
    <location>
        <begin position="87"/>
        <end position="97"/>
    </location>
</feature>